<sequence>MQPSDRTAAYDGFAETFAQEAAVSAYNAFYDRPTVLALLGDVRGKRVLDAGCGPGLYMTELIARGAEVIGFDQSADMVDRARSRVGSNIQVRRHDLEDRLDWLPNGTIDIALAALVIHYVRNRSTALGELFRVLRPQGRLVLSTSHPTADWLADSGSYFDAREAEETWSCGLRHRYWRQPLQSWIEEFTSAGFAIERLVEHRPHPTMAHEHPADYARLSREPGFIAFRLMKRTPP</sequence>
<evidence type="ECO:0000313" key="2">
    <source>
        <dbReference type="EMBL" id="PHQ50549.1"/>
    </source>
</evidence>
<dbReference type="Pfam" id="PF08241">
    <property type="entry name" value="Methyltransf_11"/>
    <property type="match status" value="1"/>
</dbReference>
<name>A0A2G1XHD4_STRCJ</name>
<feature type="domain" description="Methyltransferase type 11" evidence="1">
    <location>
        <begin position="48"/>
        <end position="142"/>
    </location>
</feature>
<accession>A0A2G1XHD4</accession>
<proteinExistence type="predicted"/>
<organism evidence="2 3">
    <name type="scientific">Streptomyces cinnamoneus</name>
    <name type="common">Streptoverticillium cinnamoneum</name>
    <dbReference type="NCBI Taxonomy" id="53446"/>
    <lineage>
        <taxon>Bacteria</taxon>
        <taxon>Bacillati</taxon>
        <taxon>Actinomycetota</taxon>
        <taxon>Actinomycetes</taxon>
        <taxon>Kitasatosporales</taxon>
        <taxon>Streptomycetaceae</taxon>
        <taxon>Streptomyces</taxon>
        <taxon>Streptomyces cinnamoneus group</taxon>
    </lineage>
</organism>
<evidence type="ECO:0000313" key="3">
    <source>
        <dbReference type="Proteomes" id="UP000222531"/>
    </source>
</evidence>
<dbReference type="GO" id="GO:0017000">
    <property type="term" value="P:antibiotic biosynthetic process"/>
    <property type="evidence" value="ECO:0007669"/>
    <property type="project" value="UniProtKB-ARBA"/>
</dbReference>
<dbReference type="InterPro" id="IPR013216">
    <property type="entry name" value="Methyltransf_11"/>
</dbReference>
<dbReference type="OrthoDB" id="5566900at2"/>
<dbReference type="RefSeq" id="WP_099199846.1">
    <property type="nucleotide sequence ID" value="NZ_NHZO01000148.1"/>
</dbReference>
<dbReference type="GO" id="GO:0032259">
    <property type="term" value="P:methylation"/>
    <property type="evidence" value="ECO:0007669"/>
    <property type="project" value="UniProtKB-KW"/>
</dbReference>
<dbReference type="CDD" id="cd02440">
    <property type="entry name" value="AdoMet_MTases"/>
    <property type="match status" value="1"/>
</dbReference>
<dbReference type="Gene3D" id="3.40.50.150">
    <property type="entry name" value="Vaccinia Virus protein VP39"/>
    <property type="match status" value="1"/>
</dbReference>
<dbReference type="SUPFAM" id="SSF53335">
    <property type="entry name" value="S-adenosyl-L-methionine-dependent methyltransferases"/>
    <property type="match status" value="1"/>
</dbReference>
<dbReference type="Proteomes" id="UP000222531">
    <property type="component" value="Unassembled WGS sequence"/>
</dbReference>
<keyword evidence="3" id="KW-1185">Reference proteome</keyword>
<dbReference type="InterPro" id="IPR029063">
    <property type="entry name" value="SAM-dependent_MTases_sf"/>
</dbReference>
<keyword evidence="2" id="KW-0489">Methyltransferase</keyword>
<dbReference type="PANTHER" id="PTHR43861">
    <property type="entry name" value="TRANS-ACONITATE 2-METHYLTRANSFERASE-RELATED"/>
    <property type="match status" value="1"/>
</dbReference>
<gene>
    <name evidence="2" type="ORF">BLA24_17180</name>
</gene>
<reference evidence="2 3" key="1">
    <citation type="journal article" date="2017" name="Biochemistry">
        <title>Identification of the Biosynthetic Pathway for the Antibiotic Bicyclomycin.</title>
        <authorList>
            <person name="Patteson J."/>
            <person name="Cai W."/>
            <person name="Johnson R.A."/>
            <person name="Santa Maria K."/>
            <person name="Li B."/>
        </authorList>
    </citation>
    <scope>NUCLEOTIDE SEQUENCE [LARGE SCALE GENOMIC DNA]</scope>
    <source>
        <strain evidence="2 3">ATCC 21532</strain>
    </source>
</reference>
<dbReference type="PANTHER" id="PTHR43861:SF1">
    <property type="entry name" value="TRANS-ACONITATE 2-METHYLTRANSFERASE"/>
    <property type="match status" value="1"/>
</dbReference>
<keyword evidence="2" id="KW-0808">Transferase</keyword>
<dbReference type="AlphaFoldDB" id="A0A2G1XHD4"/>
<comment type="caution">
    <text evidence="2">The sequence shown here is derived from an EMBL/GenBank/DDBJ whole genome shotgun (WGS) entry which is preliminary data.</text>
</comment>
<protein>
    <submittedName>
        <fullName evidence="2">SAM-dependent methyltransferase</fullName>
    </submittedName>
</protein>
<dbReference type="GO" id="GO:0008757">
    <property type="term" value="F:S-adenosylmethionine-dependent methyltransferase activity"/>
    <property type="evidence" value="ECO:0007669"/>
    <property type="project" value="InterPro"/>
</dbReference>
<evidence type="ECO:0000259" key="1">
    <source>
        <dbReference type="Pfam" id="PF08241"/>
    </source>
</evidence>
<dbReference type="EMBL" id="NHZO01000148">
    <property type="protein sequence ID" value="PHQ50549.1"/>
    <property type="molecule type" value="Genomic_DNA"/>
</dbReference>